<dbReference type="Gene3D" id="3.40.50.300">
    <property type="entry name" value="P-loop containing nucleotide triphosphate hydrolases"/>
    <property type="match status" value="1"/>
</dbReference>
<dbReference type="InterPro" id="IPR003593">
    <property type="entry name" value="AAA+_ATPase"/>
</dbReference>
<comment type="subcellular location">
    <subcellularLocation>
        <location evidence="1">Cell membrane</location>
        <topology evidence="1">Peripheral membrane protein</topology>
    </subcellularLocation>
</comment>
<keyword evidence="4" id="KW-1003">Cell membrane</keyword>
<evidence type="ECO:0000256" key="4">
    <source>
        <dbReference type="ARBA" id="ARBA00022475"/>
    </source>
</evidence>
<dbReference type="Proteomes" id="UP000239650">
    <property type="component" value="Unassembled WGS sequence"/>
</dbReference>
<reference evidence="12 14" key="1">
    <citation type="submission" date="2018-02" db="EMBL/GenBank/DDBJ databases">
        <authorList>
            <person name="Rodrigo-Torres L."/>
            <person name="Arahal R. D."/>
            <person name="Lucena T."/>
        </authorList>
    </citation>
    <scope>NUCLEOTIDE SEQUENCE [LARGE SCALE GENOMIC DNA]</scope>
    <source>
        <strain evidence="12 14">CECT 9267</strain>
    </source>
</reference>
<evidence type="ECO:0000256" key="6">
    <source>
        <dbReference type="ARBA" id="ARBA00022840"/>
    </source>
</evidence>
<keyword evidence="5" id="KW-0547">Nucleotide-binding</keyword>
<dbReference type="CDD" id="cd03255">
    <property type="entry name" value="ABC_MJ0796_LolCDE_FtsE"/>
    <property type="match status" value="1"/>
</dbReference>
<dbReference type="Proteomes" id="UP001179858">
    <property type="component" value="Chromosome"/>
</dbReference>
<dbReference type="PROSITE" id="PS00211">
    <property type="entry name" value="ABC_TRANSPORTER_1"/>
    <property type="match status" value="1"/>
</dbReference>
<dbReference type="PROSITE" id="PS50893">
    <property type="entry name" value="ABC_TRANSPORTER_2"/>
    <property type="match status" value="1"/>
</dbReference>
<dbReference type="InterPro" id="IPR003439">
    <property type="entry name" value="ABC_transporter-like_ATP-bd"/>
</dbReference>
<evidence type="ECO:0000256" key="9">
    <source>
        <dbReference type="ARBA" id="ARBA00024432"/>
    </source>
</evidence>
<reference evidence="13" key="2">
    <citation type="submission" date="2023-04" db="EMBL/GenBank/DDBJ databases">
        <title>Novel strain of Lactilactobacillus sakei and use thereof.</title>
        <authorList>
            <person name="Kim S.Y."/>
        </authorList>
    </citation>
    <scope>NUCLEOTIDE SEQUENCE</scope>
    <source>
        <strain evidence="13">HUP1</strain>
    </source>
</reference>
<gene>
    <name evidence="12" type="primary">bceA_1</name>
    <name evidence="12" type="ORF">LAS9267_00509</name>
    <name evidence="13" type="ORF">QBD03_07835</name>
</gene>
<proteinExistence type="inferred from homology"/>
<protein>
    <recommendedName>
        <fullName evidence="9">Putative hemin import ATP-binding protein HrtA</fullName>
    </recommendedName>
</protein>
<evidence type="ECO:0000259" key="11">
    <source>
        <dbReference type="PROSITE" id="PS50893"/>
    </source>
</evidence>
<evidence type="ECO:0000256" key="10">
    <source>
        <dbReference type="ARBA" id="ARBA00024721"/>
    </source>
</evidence>
<evidence type="ECO:0000256" key="1">
    <source>
        <dbReference type="ARBA" id="ARBA00004202"/>
    </source>
</evidence>
<dbReference type="InterPro" id="IPR015854">
    <property type="entry name" value="ABC_transpr_LolD-like"/>
</dbReference>
<comment type="subunit">
    <text evidence="2">The complex is composed of two ATP-binding proteins (HrtA), two transmembrane proteins (HrtB) and a solute-binding protein.</text>
</comment>
<evidence type="ECO:0000256" key="5">
    <source>
        <dbReference type="ARBA" id="ARBA00022741"/>
    </source>
</evidence>
<dbReference type="GO" id="GO:0016887">
    <property type="term" value="F:ATP hydrolysis activity"/>
    <property type="evidence" value="ECO:0007669"/>
    <property type="project" value="InterPro"/>
</dbReference>
<comment type="function">
    <text evidence="10">Part of the ABC transporter complex hrt involved in hemin import. Responsible for energy coupling to the transport system.</text>
</comment>
<dbReference type="GO" id="GO:0005524">
    <property type="term" value="F:ATP binding"/>
    <property type="evidence" value="ECO:0007669"/>
    <property type="project" value="UniProtKB-KW"/>
</dbReference>
<dbReference type="Pfam" id="PF00005">
    <property type="entry name" value="ABC_tran"/>
    <property type="match status" value="1"/>
</dbReference>
<evidence type="ECO:0000256" key="8">
    <source>
        <dbReference type="ARBA" id="ARBA00024359"/>
    </source>
</evidence>
<evidence type="ECO:0000256" key="3">
    <source>
        <dbReference type="ARBA" id="ARBA00022448"/>
    </source>
</evidence>
<dbReference type="GO" id="GO:0022857">
    <property type="term" value="F:transmembrane transporter activity"/>
    <property type="evidence" value="ECO:0007669"/>
    <property type="project" value="TreeGrafter"/>
</dbReference>
<dbReference type="SMART" id="SM00382">
    <property type="entry name" value="AAA"/>
    <property type="match status" value="1"/>
</dbReference>
<dbReference type="SUPFAM" id="SSF52540">
    <property type="entry name" value="P-loop containing nucleoside triphosphate hydrolases"/>
    <property type="match status" value="1"/>
</dbReference>
<accession>A0A223K3U8</accession>
<keyword evidence="7" id="KW-0472">Membrane</keyword>
<dbReference type="GO" id="GO:0005886">
    <property type="term" value="C:plasma membrane"/>
    <property type="evidence" value="ECO:0007669"/>
    <property type="project" value="UniProtKB-SubCell"/>
</dbReference>
<keyword evidence="3" id="KW-0813">Transport</keyword>
<name>A0A223K3U8_LATSK</name>
<evidence type="ECO:0000313" key="12">
    <source>
        <dbReference type="EMBL" id="SPE19542.1"/>
    </source>
</evidence>
<dbReference type="InterPro" id="IPR017871">
    <property type="entry name" value="ABC_transporter-like_CS"/>
</dbReference>
<dbReference type="RefSeq" id="WP_016265426.1">
    <property type="nucleotide sequence ID" value="NZ_BJLN01000002.1"/>
</dbReference>
<dbReference type="PANTHER" id="PTHR24220:SF666">
    <property type="entry name" value="HEMIN IMPORT ATP-BINDING PROTEIN HRTA-RELATED"/>
    <property type="match status" value="1"/>
</dbReference>
<dbReference type="InterPro" id="IPR027417">
    <property type="entry name" value="P-loop_NTPase"/>
</dbReference>
<feature type="domain" description="ABC transporter" evidence="11">
    <location>
        <begin position="4"/>
        <end position="221"/>
    </location>
</feature>
<dbReference type="EMBL" id="CP122959">
    <property type="protein sequence ID" value="WGI18659.1"/>
    <property type="molecule type" value="Genomic_DNA"/>
</dbReference>
<evidence type="ECO:0000313" key="13">
    <source>
        <dbReference type="EMBL" id="WGI18659.1"/>
    </source>
</evidence>
<dbReference type="PANTHER" id="PTHR24220">
    <property type="entry name" value="IMPORT ATP-BINDING PROTEIN"/>
    <property type="match status" value="1"/>
</dbReference>
<evidence type="ECO:0000256" key="7">
    <source>
        <dbReference type="ARBA" id="ARBA00023136"/>
    </source>
</evidence>
<evidence type="ECO:0000313" key="14">
    <source>
        <dbReference type="Proteomes" id="UP000239650"/>
    </source>
</evidence>
<dbReference type="EMBL" id="OKRC01000002">
    <property type="protein sequence ID" value="SPE19542.1"/>
    <property type="molecule type" value="Genomic_DNA"/>
</dbReference>
<dbReference type="AlphaFoldDB" id="A0A223K3U8"/>
<dbReference type="InterPro" id="IPR017911">
    <property type="entry name" value="MacB-like_ATP-bd"/>
</dbReference>
<comment type="similarity">
    <text evidence="8">Belongs to the ABC transporter superfamily. HrtA family.</text>
</comment>
<keyword evidence="6 12" id="KW-0067">ATP-binding</keyword>
<sequence length="221" mass="24503">MSLMRLEQITKRFGSGDQQTTALKQIDLTIEKGQFIGLTGPSGSGKTTLLTIMGSLQSPSDGQLYFKDQEIGHLTEKERSALRFNDFGFILQSSNLVSFLTVSEQFELVDRLRKTASPNKADDLLKELGVLDQRRQYPASLSGGQRQRVAIARALYGQPALIFADEPTASLDSKRAIQVAEQLSAITKKTGQTIVMVSHDERVLAYTDQVYIMRDGQLTDK</sequence>
<organism evidence="12 14">
    <name type="scientific">Latilactobacillus sakei</name>
    <name type="common">Lactobacillus sakei</name>
    <dbReference type="NCBI Taxonomy" id="1599"/>
    <lineage>
        <taxon>Bacteria</taxon>
        <taxon>Bacillati</taxon>
        <taxon>Bacillota</taxon>
        <taxon>Bacilli</taxon>
        <taxon>Lactobacillales</taxon>
        <taxon>Lactobacillaceae</taxon>
        <taxon>Latilactobacillus</taxon>
    </lineage>
</organism>
<dbReference type="GeneID" id="57132279"/>
<evidence type="ECO:0000256" key="2">
    <source>
        <dbReference type="ARBA" id="ARBA00011131"/>
    </source>
</evidence>